<reference evidence="6 7" key="1">
    <citation type="submission" date="2018-01" db="EMBL/GenBank/DDBJ databases">
        <title>The complete genome sequence of Chromatium okenii LaCa, a purple sulfur bacterium with a turbulent life.</title>
        <authorList>
            <person name="Luedin S.M."/>
            <person name="Liechti N."/>
            <person name="Storelli N."/>
            <person name="Danza F."/>
            <person name="Wittwer M."/>
            <person name="Pothier J.F."/>
            <person name="Tonolla M.A."/>
        </authorList>
    </citation>
    <scope>NUCLEOTIDE SEQUENCE [LARGE SCALE GENOMIC DNA]</scope>
    <source>
        <strain evidence="6 7">LaCa</strain>
    </source>
</reference>
<keyword evidence="3 5" id="KW-1133">Transmembrane helix</keyword>
<keyword evidence="4 5" id="KW-0472">Membrane</keyword>
<organism evidence="6 7">
    <name type="scientific">Chromatium okenii</name>
    <dbReference type="NCBI Taxonomy" id="61644"/>
    <lineage>
        <taxon>Bacteria</taxon>
        <taxon>Pseudomonadati</taxon>
        <taxon>Pseudomonadota</taxon>
        <taxon>Gammaproteobacteria</taxon>
        <taxon>Chromatiales</taxon>
        <taxon>Chromatiaceae</taxon>
        <taxon>Chromatium</taxon>
    </lineage>
</organism>
<proteinExistence type="predicted"/>
<evidence type="ECO:0000256" key="1">
    <source>
        <dbReference type="ARBA" id="ARBA00004651"/>
    </source>
</evidence>
<accession>A0A2S7XQI7</accession>
<protein>
    <submittedName>
        <fullName evidence="6">Uncharacterized protein</fullName>
    </submittedName>
</protein>
<name>A0A2S7XQI7_9GAMM</name>
<evidence type="ECO:0000256" key="2">
    <source>
        <dbReference type="ARBA" id="ARBA00022692"/>
    </source>
</evidence>
<dbReference type="AlphaFoldDB" id="A0A2S7XQI7"/>
<evidence type="ECO:0000256" key="3">
    <source>
        <dbReference type="ARBA" id="ARBA00022989"/>
    </source>
</evidence>
<gene>
    <name evidence="6" type="ORF">CXB77_08590</name>
</gene>
<evidence type="ECO:0000313" key="7">
    <source>
        <dbReference type="Proteomes" id="UP000239936"/>
    </source>
</evidence>
<dbReference type="GO" id="GO:0005886">
    <property type="term" value="C:plasma membrane"/>
    <property type="evidence" value="ECO:0007669"/>
    <property type="project" value="UniProtKB-SubCell"/>
</dbReference>
<evidence type="ECO:0000256" key="4">
    <source>
        <dbReference type="ARBA" id="ARBA00023136"/>
    </source>
</evidence>
<dbReference type="InterPro" id="IPR036640">
    <property type="entry name" value="ABC1_TM_sf"/>
</dbReference>
<dbReference type="GO" id="GO:0005524">
    <property type="term" value="F:ATP binding"/>
    <property type="evidence" value="ECO:0007669"/>
    <property type="project" value="InterPro"/>
</dbReference>
<evidence type="ECO:0000313" key="6">
    <source>
        <dbReference type="EMBL" id="PQJ95926.1"/>
    </source>
</evidence>
<feature type="transmembrane region" description="Helical" evidence="5">
    <location>
        <begin position="6"/>
        <end position="24"/>
    </location>
</feature>
<dbReference type="EMBL" id="PPGH01000035">
    <property type="protein sequence ID" value="PQJ95926.1"/>
    <property type="molecule type" value="Genomic_DNA"/>
</dbReference>
<keyword evidence="2 5" id="KW-0812">Transmembrane</keyword>
<sequence length="75" mass="8091">MQGLKENISVGTFMSFVVAMGLLLPPVKRLTSVNAQLQRGIIAAESLFELLDADEEDDCGTQTLIRAEGRLNIAA</sequence>
<evidence type="ECO:0000256" key="5">
    <source>
        <dbReference type="SAM" id="Phobius"/>
    </source>
</evidence>
<dbReference type="Gene3D" id="1.20.1560.10">
    <property type="entry name" value="ABC transporter type 1, transmembrane domain"/>
    <property type="match status" value="1"/>
</dbReference>
<comment type="caution">
    <text evidence="6">The sequence shown here is derived from an EMBL/GenBank/DDBJ whole genome shotgun (WGS) entry which is preliminary data.</text>
</comment>
<dbReference type="SUPFAM" id="SSF90123">
    <property type="entry name" value="ABC transporter transmembrane region"/>
    <property type="match status" value="1"/>
</dbReference>
<keyword evidence="7" id="KW-1185">Reference proteome</keyword>
<comment type="subcellular location">
    <subcellularLocation>
        <location evidence="1">Cell membrane</location>
        <topology evidence="1">Multi-pass membrane protein</topology>
    </subcellularLocation>
</comment>
<dbReference type="Proteomes" id="UP000239936">
    <property type="component" value="Unassembled WGS sequence"/>
</dbReference>